<dbReference type="PANTHER" id="PTHR33990:SF1">
    <property type="entry name" value="PROTEIN YJDN"/>
    <property type="match status" value="1"/>
</dbReference>
<evidence type="ECO:0000313" key="1">
    <source>
        <dbReference type="EMBL" id="MBB6730393.1"/>
    </source>
</evidence>
<accession>A0A7X0SI32</accession>
<evidence type="ECO:0000313" key="2">
    <source>
        <dbReference type="Proteomes" id="UP000564644"/>
    </source>
</evidence>
<protein>
    <submittedName>
        <fullName evidence="1">VOC family protein</fullName>
    </submittedName>
</protein>
<sequence>MANLKPFLLSDDAKGQAEFYVKALGGEILSILTYGQAMGLQDERKEKVVHLCVAVAGGQAIFMKDSFEPVSHGSGLLLNLSYPKEGEARIAFGNLASGGEAKVPFERQPYGLFYGEVTDKYGVLWMVTADRADEDRN</sequence>
<comment type="caution">
    <text evidence="1">The sequence shown here is derived from an EMBL/GenBank/DDBJ whole genome shotgun (WGS) entry which is preliminary data.</text>
</comment>
<reference evidence="1 2" key="1">
    <citation type="submission" date="2020-08" db="EMBL/GenBank/DDBJ databases">
        <title>Cohnella phylogeny.</title>
        <authorList>
            <person name="Dunlap C."/>
        </authorList>
    </citation>
    <scope>NUCLEOTIDE SEQUENCE [LARGE SCALE GENOMIC DNA]</scope>
    <source>
        <strain evidence="1 2">CBP 2801</strain>
    </source>
</reference>
<dbReference type="Proteomes" id="UP000564644">
    <property type="component" value="Unassembled WGS sequence"/>
</dbReference>
<organism evidence="1 2">
    <name type="scientific">Cohnella zeiphila</name>
    <dbReference type="NCBI Taxonomy" id="2761120"/>
    <lineage>
        <taxon>Bacteria</taxon>
        <taxon>Bacillati</taxon>
        <taxon>Bacillota</taxon>
        <taxon>Bacilli</taxon>
        <taxon>Bacillales</taxon>
        <taxon>Paenibacillaceae</taxon>
        <taxon>Cohnella</taxon>
    </lineage>
</organism>
<proteinExistence type="predicted"/>
<dbReference type="PANTHER" id="PTHR33990">
    <property type="entry name" value="PROTEIN YJDN-RELATED"/>
    <property type="match status" value="1"/>
</dbReference>
<dbReference type="EMBL" id="JACJVO010000007">
    <property type="protein sequence ID" value="MBB6730393.1"/>
    <property type="molecule type" value="Genomic_DNA"/>
</dbReference>
<dbReference type="Gene3D" id="3.10.180.10">
    <property type="entry name" value="2,3-Dihydroxybiphenyl 1,2-Dioxygenase, domain 1"/>
    <property type="match status" value="1"/>
</dbReference>
<keyword evidence="2" id="KW-1185">Reference proteome</keyword>
<dbReference type="InterPro" id="IPR029068">
    <property type="entry name" value="Glyas_Bleomycin-R_OHBP_Dase"/>
</dbReference>
<dbReference type="SUPFAM" id="SSF54593">
    <property type="entry name" value="Glyoxalase/Bleomycin resistance protein/Dihydroxybiphenyl dioxygenase"/>
    <property type="match status" value="1"/>
</dbReference>
<name>A0A7X0SI32_9BACL</name>
<dbReference type="AlphaFoldDB" id="A0A7X0SI32"/>
<dbReference type="RefSeq" id="WP_185128063.1">
    <property type="nucleotide sequence ID" value="NZ_JACJVO010000007.1"/>
</dbReference>
<gene>
    <name evidence="1" type="ORF">H7C18_05720</name>
</gene>